<dbReference type="Proteomes" id="UP000743001">
    <property type="component" value="Unassembled WGS sequence"/>
</dbReference>
<dbReference type="InterPro" id="IPR003477">
    <property type="entry name" value="PemK-like"/>
</dbReference>
<dbReference type="PANTHER" id="PTHR33988">
    <property type="entry name" value="ENDORIBONUCLEASE MAZF-RELATED"/>
    <property type="match status" value="1"/>
</dbReference>
<comment type="function">
    <text evidence="1">Toxic component of a type II toxin-antitoxin (TA) system.</text>
</comment>
<dbReference type="PANTHER" id="PTHR33988:SF2">
    <property type="entry name" value="ENDORIBONUCLEASE MAZF"/>
    <property type="match status" value="1"/>
</dbReference>
<evidence type="ECO:0000256" key="1">
    <source>
        <dbReference type="PIRNR" id="PIRNR033490"/>
    </source>
</evidence>
<keyword evidence="1" id="KW-0378">Hydrolase</keyword>
<name>A0ABS6FU52_9BACL</name>
<evidence type="ECO:0000313" key="3">
    <source>
        <dbReference type="Proteomes" id="UP000743001"/>
    </source>
</evidence>
<gene>
    <name evidence="2" type="ORF">KQJ23_12640</name>
</gene>
<keyword evidence="1" id="KW-0255">Endonuclease</keyword>
<sequence length="128" mass="14284">MMPKRGQIWWADMGYGEGSEQFGERPVLIIQNNVGNKYSPTVIVATITDAKKRPLPTHVRIMKRQKLYKDSVVMLEQVRTIDKCRLRGAVATLTAEEMRQVDLALSISVGLVPVEGGEQDAGRNQSQS</sequence>
<dbReference type="PIRSF" id="PIRSF033490">
    <property type="entry name" value="MazF"/>
    <property type="match status" value="1"/>
</dbReference>
<reference evidence="2 3" key="1">
    <citation type="submission" date="2021-06" db="EMBL/GenBank/DDBJ databases">
        <authorList>
            <person name="Sun Q."/>
            <person name="Li D."/>
        </authorList>
    </citation>
    <scope>NUCLEOTIDE SEQUENCE [LARGE SCALE GENOMIC DNA]</scope>
    <source>
        <strain evidence="2 3">MSJ-6</strain>
    </source>
</reference>
<comment type="caution">
    <text evidence="2">The sequence shown here is derived from an EMBL/GenBank/DDBJ whole genome shotgun (WGS) entry which is preliminary data.</text>
</comment>
<protein>
    <recommendedName>
        <fullName evidence="1">mRNA interferase</fullName>
        <ecNumber evidence="1">3.1.-.-</ecNumber>
    </recommendedName>
</protein>
<evidence type="ECO:0000313" key="2">
    <source>
        <dbReference type="EMBL" id="MBU5672676.1"/>
    </source>
</evidence>
<keyword evidence="1" id="KW-0540">Nuclease</keyword>
<proteinExistence type="inferred from homology"/>
<dbReference type="EMBL" id="JAHLQJ010000010">
    <property type="protein sequence ID" value="MBU5672676.1"/>
    <property type="molecule type" value="Genomic_DNA"/>
</dbReference>
<dbReference type="EC" id="3.1.-.-" evidence="1"/>
<keyword evidence="3" id="KW-1185">Reference proteome</keyword>
<accession>A0ABS6FU52</accession>
<comment type="similarity">
    <text evidence="1">Belongs to the PemK/MazF family.</text>
</comment>
<organism evidence="2 3">
    <name type="scientific">Paenibacillus brevis</name>
    <dbReference type="NCBI Taxonomy" id="2841508"/>
    <lineage>
        <taxon>Bacteria</taxon>
        <taxon>Bacillati</taxon>
        <taxon>Bacillota</taxon>
        <taxon>Bacilli</taxon>
        <taxon>Bacillales</taxon>
        <taxon>Paenibacillaceae</taxon>
        <taxon>Paenibacillus</taxon>
    </lineage>
</organism>
<dbReference type="Pfam" id="PF02452">
    <property type="entry name" value="PemK_toxin"/>
    <property type="match status" value="1"/>
</dbReference>